<organism evidence="2 3">
    <name type="scientific">Fictibacillus arsenicus</name>
    <dbReference type="NCBI Taxonomy" id="255247"/>
    <lineage>
        <taxon>Bacteria</taxon>
        <taxon>Bacillati</taxon>
        <taxon>Bacillota</taxon>
        <taxon>Bacilli</taxon>
        <taxon>Bacillales</taxon>
        <taxon>Fictibacillaceae</taxon>
        <taxon>Fictibacillus</taxon>
    </lineage>
</organism>
<dbReference type="Proteomes" id="UP000188597">
    <property type="component" value="Unassembled WGS sequence"/>
</dbReference>
<protein>
    <recommendedName>
        <fullName evidence="4">Enoyl-CoA hydratase</fullName>
    </recommendedName>
</protein>
<comment type="similarity">
    <text evidence="1">Belongs to the enoyl-CoA hydratase/isomerase family.</text>
</comment>
<dbReference type="EMBL" id="MQMF01000002">
    <property type="protein sequence ID" value="OOE12041.1"/>
    <property type="molecule type" value="Genomic_DNA"/>
</dbReference>
<dbReference type="RefSeq" id="WP_077361486.1">
    <property type="nucleotide sequence ID" value="NZ_MQMF01000002.1"/>
</dbReference>
<dbReference type="InterPro" id="IPR029045">
    <property type="entry name" value="ClpP/crotonase-like_dom_sf"/>
</dbReference>
<dbReference type="AlphaFoldDB" id="A0A1V3G6N2"/>
<dbReference type="PANTHER" id="PTHR43802">
    <property type="entry name" value="ENOYL-COA HYDRATASE"/>
    <property type="match status" value="1"/>
</dbReference>
<dbReference type="OrthoDB" id="9775794at2"/>
<dbReference type="CDD" id="cd06558">
    <property type="entry name" value="crotonase-like"/>
    <property type="match status" value="1"/>
</dbReference>
<dbReference type="PANTHER" id="PTHR43802:SF1">
    <property type="entry name" value="IP11341P-RELATED"/>
    <property type="match status" value="1"/>
</dbReference>
<dbReference type="SUPFAM" id="SSF52096">
    <property type="entry name" value="ClpP/crotonase"/>
    <property type="match status" value="1"/>
</dbReference>
<evidence type="ECO:0008006" key="4">
    <source>
        <dbReference type="Google" id="ProtNLM"/>
    </source>
</evidence>
<dbReference type="Pfam" id="PF00378">
    <property type="entry name" value="ECH_1"/>
    <property type="match status" value="1"/>
</dbReference>
<evidence type="ECO:0000313" key="2">
    <source>
        <dbReference type="EMBL" id="OOE12041.1"/>
    </source>
</evidence>
<evidence type="ECO:0000313" key="3">
    <source>
        <dbReference type="Proteomes" id="UP000188597"/>
    </source>
</evidence>
<evidence type="ECO:0000256" key="1">
    <source>
        <dbReference type="ARBA" id="ARBA00005254"/>
    </source>
</evidence>
<proteinExistence type="inferred from homology"/>
<sequence>MSEQTVLWHKANNIGWITINRPSVRNAINFEVMEKLSALLNTAKMDDDVKVLIITGAGSKAFCSGGDLSAFHSLKTEEEAFGMLSKMGDVLDKIFFFPKPTAALINGSAVGGGCEIAAACDIRLARAESKVGFIQGKLGITTGWGGGSYLLERIGQPEAMDLLYSSSPVTAKQGMDLGFLQYVIKGSSKKETERYLKRYTAQPLSVITSYKTLQLSRLDQQKIKQNVQHEIRRCAKLWASDEHHRRVEAFLKKAKI</sequence>
<dbReference type="InterPro" id="IPR001753">
    <property type="entry name" value="Enoyl-CoA_hydra/iso"/>
</dbReference>
<reference evidence="2 3" key="1">
    <citation type="submission" date="2016-11" db="EMBL/GenBank/DDBJ databases">
        <authorList>
            <person name="Jaros S."/>
            <person name="Januszkiewicz K."/>
            <person name="Wedrychowicz H."/>
        </authorList>
    </citation>
    <scope>NUCLEOTIDE SEQUENCE [LARGE SCALE GENOMIC DNA]</scope>
    <source>
        <strain evidence="2 3">Con a/3</strain>
    </source>
</reference>
<accession>A0A1V3G6N2</accession>
<dbReference type="GO" id="GO:0003824">
    <property type="term" value="F:catalytic activity"/>
    <property type="evidence" value="ECO:0007669"/>
    <property type="project" value="UniProtKB-ARBA"/>
</dbReference>
<name>A0A1V3G6N2_9BACL</name>
<gene>
    <name evidence="2" type="ORF">UN64_07930</name>
</gene>
<dbReference type="Gene3D" id="3.90.226.10">
    <property type="entry name" value="2-enoyl-CoA Hydratase, Chain A, domain 1"/>
    <property type="match status" value="1"/>
</dbReference>
<comment type="caution">
    <text evidence="2">The sequence shown here is derived from an EMBL/GenBank/DDBJ whole genome shotgun (WGS) entry which is preliminary data.</text>
</comment>